<dbReference type="SUPFAM" id="SSF55455">
    <property type="entry name" value="SRF-like"/>
    <property type="match status" value="1"/>
</dbReference>
<evidence type="ECO:0000313" key="2">
    <source>
        <dbReference type="Proteomes" id="UP001152523"/>
    </source>
</evidence>
<reference evidence="1" key="1">
    <citation type="submission" date="2022-07" db="EMBL/GenBank/DDBJ databases">
        <authorList>
            <person name="Macas J."/>
            <person name="Novak P."/>
            <person name="Neumann P."/>
        </authorList>
    </citation>
    <scope>NUCLEOTIDE SEQUENCE</scope>
</reference>
<comment type="caution">
    <text evidence="1">The sequence shown here is derived from an EMBL/GenBank/DDBJ whole genome shotgun (WGS) entry which is preliminary data.</text>
</comment>
<organism evidence="1 2">
    <name type="scientific">Cuscuta epithymum</name>
    <dbReference type="NCBI Taxonomy" id="186058"/>
    <lineage>
        <taxon>Eukaryota</taxon>
        <taxon>Viridiplantae</taxon>
        <taxon>Streptophyta</taxon>
        <taxon>Embryophyta</taxon>
        <taxon>Tracheophyta</taxon>
        <taxon>Spermatophyta</taxon>
        <taxon>Magnoliopsida</taxon>
        <taxon>eudicotyledons</taxon>
        <taxon>Gunneridae</taxon>
        <taxon>Pentapetalae</taxon>
        <taxon>asterids</taxon>
        <taxon>lamiids</taxon>
        <taxon>Solanales</taxon>
        <taxon>Convolvulaceae</taxon>
        <taxon>Cuscuteae</taxon>
        <taxon>Cuscuta</taxon>
        <taxon>Cuscuta subgen. Cuscuta</taxon>
    </lineage>
</organism>
<keyword evidence="2" id="KW-1185">Reference proteome</keyword>
<name>A0AAV0CN81_9ASTE</name>
<evidence type="ECO:0008006" key="3">
    <source>
        <dbReference type="Google" id="ProtNLM"/>
    </source>
</evidence>
<protein>
    <recommendedName>
        <fullName evidence="3">MADS-box domain-containing protein</fullName>
    </recommendedName>
</protein>
<dbReference type="GO" id="GO:0003677">
    <property type="term" value="F:DNA binding"/>
    <property type="evidence" value="ECO:0007669"/>
    <property type="project" value="InterPro"/>
</dbReference>
<dbReference type="Gene3D" id="3.40.1810.10">
    <property type="entry name" value="Transcription factor, MADS-box"/>
    <property type="match status" value="1"/>
</dbReference>
<dbReference type="GO" id="GO:0046983">
    <property type="term" value="F:protein dimerization activity"/>
    <property type="evidence" value="ECO:0007669"/>
    <property type="project" value="InterPro"/>
</dbReference>
<gene>
    <name evidence="1" type="ORF">CEPIT_LOCUS6612</name>
</gene>
<proteinExistence type="predicted"/>
<dbReference type="Proteomes" id="UP001152523">
    <property type="component" value="Unassembled WGS sequence"/>
</dbReference>
<dbReference type="EMBL" id="CAMAPF010000033">
    <property type="protein sequence ID" value="CAH9078835.1"/>
    <property type="molecule type" value="Genomic_DNA"/>
</dbReference>
<dbReference type="InterPro" id="IPR036879">
    <property type="entry name" value="TF_MADSbox_sf"/>
</dbReference>
<accession>A0AAV0CN81</accession>
<sequence>MCGVDIAMVVFSPADKVYTFGSPSVDAVLNKYFGVNATPGRAGVTDEIIRAHYEDNMRIITPQISDMESLVLDLTKESQAHCELEKGRPLILNLQLHELDNIKQLGSNFFSNL</sequence>
<dbReference type="AlphaFoldDB" id="A0AAV0CN81"/>
<evidence type="ECO:0000313" key="1">
    <source>
        <dbReference type="EMBL" id="CAH9078835.1"/>
    </source>
</evidence>